<dbReference type="EC" id="3.4.13.21" evidence="5"/>
<evidence type="ECO:0000313" key="5">
    <source>
        <dbReference type="EMBL" id="ODO61523.1"/>
    </source>
</evidence>
<keyword evidence="5" id="KW-0224">Dipeptidase</keyword>
<sequence length="211" mass="23286">MVKLLLSSRAFSTVAVTDAFFTLVAPVAKNSARIVIIVNSVSTGKNHPQMVALQQTVQQLGYAHVQLLDVLTDDLAALNTATVIILNGGYEFLLLKNLRETHVLERLRTLALAGKPIYGISAGAILLGPDLDLYAYLYPEDHTEQLASTTAINTTTIRIYPHYDVHCEVKPQLPQWITDWEHKTGVTVKRLTNNRGLLVHGSQIQMIDSDS</sequence>
<dbReference type="GO" id="GO:0006508">
    <property type="term" value="P:proteolysis"/>
    <property type="evidence" value="ECO:0007669"/>
    <property type="project" value="UniProtKB-KW"/>
</dbReference>
<accession>A0A1E3KRM1</accession>
<dbReference type="InterPro" id="IPR005320">
    <property type="entry name" value="Peptidase_S51"/>
</dbReference>
<reference evidence="5 6" key="1">
    <citation type="submission" date="2016-08" db="EMBL/GenBank/DDBJ databases">
        <title>Genome sequencing of Lactobacillus plantarum JSA22, isolated from fermented soybean paste.</title>
        <authorList>
            <person name="Choi H.S."/>
        </authorList>
    </citation>
    <scope>NUCLEOTIDE SEQUENCE [LARGE SCALE GENOMIC DNA]</scope>
    <source>
        <strain evidence="5 6">JSA22</strain>
    </source>
</reference>
<comment type="caution">
    <text evidence="5">The sequence shown here is derived from an EMBL/GenBank/DDBJ whole genome shotgun (WGS) entry which is preliminary data.</text>
</comment>
<dbReference type="EMBL" id="MCOL01000001">
    <property type="protein sequence ID" value="ODO61523.1"/>
    <property type="molecule type" value="Genomic_DNA"/>
</dbReference>
<protein>
    <submittedName>
        <fullName evidence="5">Dipeptidase E</fullName>
        <ecNumber evidence="5">3.4.13.21</ecNumber>
    </submittedName>
</protein>
<gene>
    <name evidence="5" type="primary">pepE</name>
    <name evidence="5" type="ORF">LPJSA22_01501</name>
</gene>
<dbReference type="SUPFAM" id="SSF52317">
    <property type="entry name" value="Class I glutamine amidotransferase-like"/>
    <property type="match status" value="1"/>
</dbReference>
<dbReference type="GO" id="GO:0008236">
    <property type="term" value="F:serine-type peptidase activity"/>
    <property type="evidence" value="ECO:0007669"/>
    <property type="project" value="UniProtKB-KW"/>
</dbReference>
<dbReference type="InterPro" id="IPR029062">
    <property type="entry name" value="Class_I_gatase-like"/>
</dbReference>
<dbReference type="PATRIC" id="fig|1590.306.peg.1504"/>
<evidence type="ECO:0000256" key="2">
    <source>
        <dbReference type="ARBA" id="ARBA00022670"/>
    </source>
</evidence>
<dbReference type="GO" id="GO:0016805">
    <property type="term" value="F:dipeptidase activity"/>
    <property type="evidence" value="ECO:0007669"/>
    <property type="project" value="UniProtKB-KW"/>
</dbReference>
<evidence type="ECO:0000256" key="1">
    <source>
        <dbReference type="ARBA" id="ARBA00006534"/>
    </source>
</evidence>
<dbReference type="Proteomes" id="UP000094892">
    <property type="component" value="Unassembled WGS sequence"/>
</dbReference>
<keyword evidence="2" id="KW-0645">Protease</keyword>
<comment type="similarity">
    <text evidence="1">Belongs to the peptidase S51 family.</text>
</comment>
<evidence type="ECO:0000256" key="4">
    <source>
        <dbReference type="ARBA" id="ARBA00022825"/>
    </source>
</evidence>
<dbReference type="RefSeq" id="WP_063722260.1">
    <property type="nucleotide sequence ID" value="NZ_AP028145.1"/>
</dbReference>
<organism evidence="5 6">
    <name type="scientific">Lactiplantibacillus plantarum</name>
    <name type="common">Lactobacillus plantarum</name>
    <dbReference type="NCBI Taxonomy" id="1590"/>
    <lineage>
        <taxon>Bacteria</taxon>
        <taxon>Bacillati</taxon>
        <taxon>Bacillota</taxon>
        <taxon>Bacilli</taxon>
        <taxon>Lactobacillales</taxon>
        <taxon>Lactobacillaceae</taxon>
        <taxon>Lactiplantibacillus</taxon>
    </lineage>
</organism>
<dbReference type="Pfam" id="PF03575">
    <property type="entry name" value="Peptidase_S51"/>
    <property type="match status" value="1"/>
</dbReference>
<keyword evidence="3 5" id="KW-0378">Hydrolase</keyword>
<evidence type="ECO:0000313" key="6">
    <source>
        <dbReference type="Proteomes" id="UP000094892"/>
    </source>
</evidence>
<name>A0A1E3KRM1_LACPN</name>
<proteinExistence type="inferred from homology"/>
<dbReference type="Gene3D" id="3.40.50.880">
    <property type="match status" value="1"/>
</dbReference>
<keyword evidence="4" id="KW-0720">Serine protease</keyword>
<dbReference type="AlphaFoldDB" id="A0A1E3KRM1"/>
<evidence type="ECO:0000256" key="3">
    <source>
        <dbReference type="ARBA" id="ARBA00022801"/>
    </source>
</evidence>